<organism evidence="2 3">
    <name type="scientific">Leptomonas seymouri</name>
    <dbReference type="NCBI Taxonomy" id="5684"/>
    <lineage>
        <taxon>Eukaryota</taxon>
        <taxon>Discoba</taxon>
        <taxon>Euglenozoa</taxon>
        <taxon>Kinetoplastea</taxon>
        <taxon>Metakinetoplastina</taxon>
        <taxon>Trypanosomatida</taxon>
        <taxon>Trypanosomatidae</taxon>
        <taxon>Leishmaniinae</taxon>
        <taxon>Leptomonas</taxon>
    </lineage>
</organism>
<protein>
    <submittedName>
        <fullName evidence="2">Uncharacterized protein</fullName>
    </submittedName>
</protein>
<evidence type="ECO:0000256" key="1">
    <source>
        <dbReference type="SAM" id="MobiDB-lite"/>
    </source>
</evidence>
<accession>A0A0N0P2F7</accession>
<dbReference type="OMA" id="PYYRFRV"/>
<reference evidence="2 3" key="1">
    <citation type="journal article" date="2015" name="PLoS Pathog.">
        <title>Leptomonas seymouri: Adaptations to the Dixenous Life Cycle Analyzed by Genome Sequencing, Transcriptome Profiling and Co-infection with Leishmania donovani.</title>
        <authorList>
            <person name="Kraeva N."/>
            <person name="Butenko A."/>
            <person name="Hlavacova J."/>
            <person name="Kostygov A."/>
            <person name="Myskova J."/>
            <person name="Grybchuk D."/>
            <person name="Lestinova T."/>
            <person name="Votypka J."/>
            <person name="Volf P."/>
            <person name="Opperdoes F."/>
            <person name="Flegontov P."/>
            <person name="Lukes J."/>
            <person name="Yurchenko V."/>
        </authorList>
    </citation>
    <scope>NUCLEOTIDE SEQUENCE [LARGE SCALE GENOMIC DNA]</scope>
    <source>
        <strain evidence="2 3">ATCC 30220</strain>
    </source>
</reference>
<proteinExistence type="predicted"/>
<dbReference type="EMBL" id="LJSK01000494">
    <property type="protein sequence ID" value="KPI82899.1"/>
    <property type="molecule type" value="Genomic_DNA"/>
</dbReference>
<evidence type="ECO:0000313" key="2">
    <source>
        <dbReference type="EMBL" id="KPI82899.1"/>
    </source>
</evidence>
<keyword evidence="3" id="KW-1185">Reference proteome</keyword>
<gene>
    <name evidence="2" type="ORF">ABL78_8085</name>
</gene>
<dbReference type="VEuPathDB" id="TriTrypDB:Lsey_0494_0010"/>
<feature type="region of interest" description="Disordered" evidence="1">
    <location>
        <begin position="470"/>
        <end position="492"/>
    </location>
</feature>
<comment type="caution">
    <text evidence="2">The sequence shown here is derived from an EMBL/GenBank/DDBJ whole genome shotgun (WGS) entry which is preliminary data.</text>
</comment>
<dbReference type="OrthoDB" id="277324at2759"/>
<dbReference type="AlphaFoldDB" id="A0A0N0P2F7"/>
<dbReference type="Proteomes" id="UP000038009">
    <property type="component" value="Unassembled WGS sequence"/>
</dbReference>
<evidence type="ECO:0000313" key="3">
    <source>
        <dbReference type="Proteomes" id="UP000038009"/>
    </source>
</evidence>
<name>A0A0N0P2F7_LEPSE</name>
<sequence>MKSFFSKFTSRIKTKRTPRAPCDCSDFLVAAPDAPTLSHLRGVVAARHFGKAPSPASDAEKAHRDFIVRSTVFDLRHRCGAGGRCVCAGAPACRFPQCFTMRPVTKGAEVQAERQVYEADNAPTAEIRALVALAAEEKLEEAVKGIQHLVDAQLKAAAKGRALEARLVIDGSSGLEFTPGSAKTGADSAHNGVNPLRESEDVREEVICLYLWRAALLVNLRRDEQAVNSLLNLAFCVEERHRTRLFAAAAAWATLNDMEIIYYRSLVKTHEPFEHAIAFAVDRPLLLARVFEATRSDDYHTDYCTHIVFSKEVTATVTRAQTAQMHGDATEDPMRSLCLPLTMPYYRFRVNEEFWRRFYALLCMPPVPPPTAEELQSQANDPIAELGLTPNYILDAVGRSMMLHHLVMYADVRDKEIDSGAVVDRVTQMKQQDIEPQPSDYDPVLTTSEMHVAVTRMKELLMVVRSFEEKEKGRLSGATARPLQRPQPPAGN</sequence>